<organism evidence="3">
    <name type="scientific">Oryza barthii</name>
    <dbReference type="NCBI Taxonomy" id="65489"/>
    <lineage>
        <taxon>Eukaryota</taxon>
        <taxon>Viridiplantae</taxon>
        <taxon>Streptophyta</taxon>
        <taxon>Embryophyta</taxon>
        <taxon>Tracheophyta</taxon>
        <taxon>Spermatophyta</taxon>
        <taxon>Magnoliopsida</taxon>
        <taxon>Liliopsida</taxon>
        <taxon>Poales</taxon>
        <taxon>Poaceae</taxon>
        <taxon>BOP clade</taxon>
        <taxon>Oryzoideae</taxon>
        <taxon>Oryzeae</taxon>
        <taxon>Oryzinae</taxon>
        <taxon>Oryza</taxon>
    </lineage>
</organism>
<accession>A0A0D3GBN0</accession>
<evidence type="ECO:0000256" key="1">
    <source>
        <dbReference type="SAM" id="SignalP"/>
    </source>
</evidence>
<reference evidence="3" key="1">
    <citation type="journal article" date="2009" name="Rice">
        <title>De Novo Next Generation Sequencing of Plant Genomes.</title>
        <authorList>
            <person name="Rounsley S."/>
            <person name="Marri P.R."/>
            <person name="Yu Y."/>
            <person name="He R."/>
            <person name="Sisneros N."/>
            <person name="Goicoechea J.L."/>
            <person name="Lee S.J."/>
            <person name="Angelova A."/>
            <person name="Kudrna D."/>
            <person name="Luo M."/>
            <person name="Affourtit J."/>
            <person name="Desany B."/>
            <person name="Knight J."/>
            <person name="Niazi F."/>
            <person name="Egholm M."/>
            <person name="Wing R.A."/>
        </authorList>
    </citation>
    <scope>NUCLEOTIDE SEQUENCE [LARGE SCALE GENOMIC DNA]</scope>
    <source>
        <strain evidence="3">cv. IRGC 105608</strain>
    </source>
</reference>
<dbReference type="eggNOG" id="KOG3017">
    <property type="taxonomic scope" value="Eukaryota"/>
</dbReference>
<dbReference type="Proteomes" id="UP000026960">
    <property type="component" value="Chromosome 5"/>
</dbReference>
<keyword evidence="1" id="KW-0732">Signal</keyword>
<dbReference type="InterPro" id="IPR035940">
    <property type="entry name" value="CAP_sf"/>
</dbReference>
<dbReference type="SUPFAM" id="SSF55797">
    <property type="entry name" value="PR-1-like"/>
    <property type="match status" value="1"/>
</dbReference>
<dbReference type="Pfam" id="PF00188">
    <property type="entry name" value="CAP"/>
    <property type="match status" value="1"/>
</dbReference>
<evidence type="ECO:0000259" key="2">
    <source>
        <dbReference type="SMART" id="SM00198"/>
    </source>
</evidence>
<dbReference type="HOGENOM" id="CLU_1350770_0_0_1"/>
<feature type="chain" id="PRO_5002262397" description="SCP domain-containing protein" evidence="1">
    <location>
        <begin position="28"/>
        <end position="203"/>
    </location>
</feature>
<keyword evidence="4" id="KW-1185">Reference proteome</keyword>
<reference evidence="3" key="2">
    <citation type="submission" date="2015-03" db="UniProtKB">
        <authorList>
            <consortium name="EnsemblPlants"/>
        </authorList>
    </citation>
    <scope>IDENTIFICATION</scope>
</reference>
<dbReference type="EnsemblPlants" id="OBART05G28130.1">
    <property type="protein sequence ID" value="OBART05G28130.1"/>
    <property type="gene ID" value="OBART05G28130"/>
</dbReference>
<feature type="domain" description="SCP" evidence="2">
    <location>
        <begin position="59"/>
        <end position="196"/>
    </location>
</feature>
<dbReference type="InterPro" id="IPR014044">
    <property type="entry name" value="CAP_dom"/>
</dbReference>
<dbReference type="FunFam" id="3.40.33.10:FF:000004">
    <property type="entry name" value="CAP, cysteine-rich secretory protein, antigen 5"/>
    <property type="match status" value="1"/>
</dbReference>
<dbReference type="STRING" id="65489.A0A0D3GBN0"/>
<dbReference type="InterPro" id="IPR001283">
    <property type="entry name" value="CRISP-related"/>
</dbReference>
<dbReference type="Gene3D" id="3.40.33.10">
    <property type="entry name" value="CAP"/>
    <property type="match status" value="1"/>
</dbReference>
<dbReference type="AlphaFoldDB" id="A0A0D3GBN0"/>
<evidence type="ECO:0000313" key="3">
    <source>
        <dbReference type="EnsemblPlants" id="OBART05G28130.1"/>
    </source>
</evidence>
<dbReference type="SMART" id="SM00198">
    <property type="entry name" value="SCP"/>
    <property type="match status" value="1"/>
</dbReference>
<dbReference type="PANTHER" id="PTHR10334">
    <property type="entry name" value="CYSTEINE-RICH SECRETORY PROTEIN-RELATED"/>
    <property type="match status" value="1"/>
</dbReference>
<dbReference type="PRINTS" id="PR00837">
    <property type="entry name" value="V5TPXLIKE"/>
</dbReference>
<dbReference type="Gramene" id="OBART05G28130.1">
    <property type="protein sequence ID" value="OBART05G28130.1"/>
    <property type="gene ID" value="OBART05G28130"/>
</dbReference>
<feature type="signal peptide" evidence="1">
    <location>
        <begin position="1"/>
        <end position="27"/>
    </location>
</feature>
<evidence type="ECO:0000313" key="4">
    <source>
        <dbReference type="Proteomes" id="UP000026960"/>
    </source>
</evidence>
<name>A0A0D3GBN0_9ORYZ</name>
<proteinExistence type="predicted"/>
<sequence>MAAAAMILPLLLLLCWFLLLSAGDAMSQQLELVFNDDASASAPAGRLVSWTNGMGWYKGMPREFVDGHNQLRARYGLQPMRWDNKLARQARRWSDAMRGDCQIRHSTGNSFAESLYIGRNGWNARASDAVRCWGDEEHLYDRDTGKCTAGVDFHECGHFAFMVRPNFTRIGCARAECFNGGVFITCNYFKDKQHQPATPPTYS</sequence>
<protein>
    <recommendedName>
        <fullName evidence="2">SCP domain-containing protein</fullName>
    </recommendedName>
</protein>
<dbReference type="PaxDb" id="65489-OBART05G28130.1"/>